<dbReference type="Pfam" id="PF00440">
    <property type="entry name" value="TetR_N"/>
    <property type="match status" value="1"/>
</dbReference>
<comment type="caution">
    <text evidence="4">The sequence shown here is derived from an EMBL/GenBank/DDBJ whole genome shotgun (WGS) entry which is preliminary data.</text>
</comment>
<feature type="domain" description="HTH tetR-type" evidence="3">
    <location>
        <begin position="1"/>
        <end position="54"/>
    </location>
</feature>
<dbReference type="PROSITE" id="PS50977">
    <property type="entry name" value="HTH_TETR_2"/>
    <property type="match status" value="1"/>
</dbReference>
<dbReference type="Proteomes" id="UP000294937">
    <property type="component" value="Unassembled WGS sequence"/>
</dbReference>
<proteinExistence type="predicted"/>
<dbReference type="EMBL" id="SMAG01000001">
    <property type="protein sequence ID" value="TCS96880.1"/>
    <property type="molecule type" value="Genomic_DNA"/>
</dbReference>
<feature type="DNA-binding region" description="H-T-H motif" evidence="2">
    <location>
        <begin position="17"/>
        <end position="36"/>
    </location>
</feature>
<keyword evidence="5" id="KW-1185">Reference proteome</keyword>
<accession>A0A4R3LC87</accession>
<dbReference type="PANTHER" id="PTHR43479:SF8">
    <property type="entry name" value="TRANSCRIPTIONAL REGULATOR, TETR FAMILY"/>
    <property type="match status" value="1"/>
</dbReference>
<gene>
    <name evidence="4" type="ORF">EDD58_101525</name>
</gene>
<dbReference type="SUPFAM" id="SSF48498">
    <property type="entry name" value="Tetracyclin repressor-like, C-terminal domain"/>
    <property type="match status" value="1"/>
</dbReference>
<dbReference type="SUPFAM" id="SSF46689">
    <property type="entry name" value="Homeodomain-like"/>
    <property type="match status" value="1"/>
</dbReference>
<dbReference type="InterPro" id="IPR036271">
    <property type="entry name" value="Tet_transcr_reg_TetR-rel_C_sf"/>
</dbReference>
<evidence type="ECO:0000256" key="1">
    <source>
        <dbReference type="ARBA" id="ARBA00023125"/>
    </source>
</evidence>
<evidence type="ECO:0000256" key="2">
    <source>
        <dbReference type="PROSITE-ProRule" id="PRU00335"/>
    </source>
</evidence>
<organism evidence="4 5">
    <name type="scientific">Hazenella coriacea</name>
    <dbReference type="NCBI Taxonomy" id="1179467"/>
    <lineage>
        <taxon>Bacteria</taxon>
        <taxon>Bacillati</taxon>
        <taxon>Bacillota</taxon>
        <taxon>Bacilli</taxon>
        <taxon>Bacillales</taxon>
        <taxon>Thermoactinomycetaceae</taxon>
        <taxon>Hazenella</taxon>
    </lineage>
</organism>
<evidence type="ECO:0000313" key="5">
    <source>
        <dbReference type="Proteomes" id="UP000294937"/>
    </source>
</evidence>
<dbReference type="PANTHER" id="PTHR43479">
    <property type="entry name" value="ACREF/ENVCD OPERON REPRESSOR-RELATED"/>
    <property type="match status" value="1"/>
</dbReference>
<dbReference type="InterPro" id="IPR001647">
    <property type="entry name" value="HTH_TetR"/>
</dbReference>
<dbReference type="Gene3D" id="1.10.357.10">
    <property type="entry name" value="Tetracycline Repressor, domain 2"/>
    <property type="match status" value="1"/>
</dbReference>
<dbReference type="RefSeq" id="WP_165875759.1">
    <property type="nucleotide sequence ID" value="NZ_SMAG01000001.1"/>
</dbReference>
<protein>
    <submittedName>
        <fullName evidence="4">TetR family transcriptional regulator</fullName>
    </submittedName>
</protein>
<dbReference type="GO" id="GO:0003677">
    <property type="term" value="F:DNA binding"/>
    <property type="evidence" value="ECO:0007669"/>
    <property type="project" value="UniProtKB-UniRule"/>
</dbReference>
<name>A0A4R3LC87_9BACL</name>
<dbReference type="AlphaFoldDB" id="A0A4R3LC87"/>
<dbReference type="InterPro" id="IPR009057">
    <property type="entry name" value="Homeodomain-like_sf"/>
</dbReference>
<evidence type="ECO:0000259" key="3">
    <source>
        <dbReference type="PROSITE" id="PS50977"/>
    </source>
</evidence>
<dbReference type="InterPro" id="IPR041603">
    <property type="entry name" value="YvdT_C"/>
</dbReference>
<reference evidence="4 5" key="1">
    <citation type="submission" date="2019-03" db="EMBL/GenBank/DDBJ databases">
        <title>Genomic Encyclopedia of Type Strains, Phase IV (KMG-IV): sequencing the most valuable type-strain genomes for metagenomic binning, comparative biology and taxonomic classification.</title>
        <authorList>
            <person name="Goeker M."/>
        </authorList>
    </citation>
    <scope>NUCLEOTIDE SEQUENCE [LARGE SCALE GENOMIC DNA]</scope>
    <source>
        <strain evidence="4 5">DSM 45707</strain>
    </source>
</reference>
<keyword evidence="1 2" id="KW-0238">DNA-binding</keyword>
<sequence>MSAARKVLAKKGLDATRVSEIVKEAGVSQGTFYLYFDSKNSIIKALTEEMMKNVLVDVRNQIRGIQTCEEELAKGIEAAFHQMSTYRDIFAILNNGCGIAVNPSDWGELFQPYYDLLELHIEKWQAAGQVDPSFDPSMIARVIVSVTEQAVEDCFIYRSELPVDAYIDNVTRFVIKALK</sequence>
<evidence type="ECO:0000313" key="4">
    <source>
        <dbReference type="EMBL" id="TCS96880.1"/>
    </source>
</evidence>
<dbReference type="Pfam" id="PF17934">
    <property type="entry name" value="TetR_C_26"/>
    <property type="match status" value="1"/>
</dbReference>
<dbReference type="InterPro" id="IPR050624">
    <property type="entry name" value="HTH-type_Tx_Regulator"/>
</dbReference>